<dbReference type="STRING" id="55802.TBCH5v1_0896"/>
<dbReference type="EMBL" id="CP013050">
    <property type="protein sequence ID" value="ALM74848.1"/>
    <property type="molecule type" value="Genomic_DNA"/>
</dbReference>
<proteinExistence type="predicted"/>
<dbReference type="GeneID" id="26136171"/>
<dbReference type="Proteomes" id="UP000066042">
    <property type="component" value="Chromosome"/>
</dbReference>
<reference evidence="2 3" key="1">
    <citation type="journal article" date="2016" name="Genome Announc.">
        <title>Complete genome sequence of the hyperthermophilic and piezophilic archaeon Thermococcus barophilus Ch5, capable of growth at the expense of hydrogenogenesis from carbon monoxide and formate.</title>
        <authorList>
            <person name="Oger P."/>
            <person name="Sokolova T.G."/>
            <person name="Kozhevnikova D.A."/>
            <person name="Taranov E.A."/>
            <person name="Vannier P."/>
            <person name="Lee H.S."/>
            <person name="Kwon K.K."/>
            <person name="Kang S.G."/>
            <person name="Lee J.H."/>
            <person name="Bonch-Osmolovskaya E.A."/>
            <person name="Lebedinsky A.V."/>
        </authorList>
    </citation>
    <scope>NUCLEOTIDE SEQUENCE [LARGE SCALE GENOMIC DNA]</scope>
    <source>
        <strain evidence="3">Ch5</strain>
    </source>
</reference>
<evidence type="ECO:0000313" key="3">
    <source>
        <dbReference type="Proteomes" id="UP000066042"/>
    </source>
</evidence>
<feature type="compositionally biased region" description="Basic and acidic residues" evidence="1">
    <location>
        <begin position="23"/>
        <end position="47"/>
    </location>
</feature>
<accession>A0A0S1XAU3</accession>
<dbReference type="RefSeq" id="WP_056933658.1">
    <property type="nucleotide sequence ID" value="NZ_CP013050.1"/>
</dbReference>
<dbReference type="PATRIC" id="fig|55802.8.peg.894"/>
<protein>
    <submittedName>
        <fullName evidence="2">Uncharacterized protein</fullName>
    </submittedName>
</protein>
<evidence type="ECO:0000313" key="2">
    <source>
        <dbReference type="EMBL" id="ALM74848.1"/>
    </source>
</evidence>
<feature type="region of interest" description="Disordered" evidence="1">
    <location>
        <begin position="23"/>
        <end position="52"/>
    </location>
</feature>
<sequence length="114" mass="13052">MSETPVLASEVFKELAEKILPKEIEQQEVKPTSEPESEAEKPEEEQPRRKRRYIGKSARINAELIKEVLRELKYIASTSYQPDVVKSAERAARFLKVIIAENEDLFPGVLKPKS</sequence>
<name>A0A0S1XAU3_THEBA</name>
<evidence type="ECO:0000256" key="1">
    <source>
        <dbReference type="SAM" id="MobiDB-lite"/>
    </source>
</evidence>
<dbReference type="AlphaFoldDB" id="A0A0S1XAU3"/>
<organism evidence="2 3">
    <name type="scientific">Thermococcus barophilus</name>
    <dbReference type="NCBI Taxonomy" id="55802"/>
    <lineage>
        <taxon>Archaea</taxon>
        <taxon>Methanobacteriati</taxon>
        <taxon>Methanobacteriota</taxon>
        <taxon>Thermococci</taxon>
        <taxon>Thermococcales</taxon>
        <taxon>Thermococcaceae</taxon>
        <taxon>Thermococcus</taxon>
    </lineage>
</organism>
<gene>
    <name evidence="2" type="ORF">TBCH5v1_0896</name>
</gene>